<dbReference type="EMBL" id="GBXM01004486">
    <property type="protein sequence ID" value="JAI04092.1"/>
    <property type="molecule type" value="Transcribed_RNA"/>
</dbReference>
<evidence type="ECO:0000313" key="1">
    <source>
        <dbReference type="EMBL" id="JAI04092.1"/>
    </source>
</evidence>
<protein>
    <submittedName>
        <fullName evidence="1">Uncharacterized protein</fullName>
    </submittedName>
</protein>
<dbReference type="AlphaFoldDB" id="A0A0E9XNT4"/>
<organism evidence="1">
    <name type="scientific">Anguilla anguilla</name>
    <name type="common">European freshwater eel</name>
    <name type="synonym">Muraena anguilla</name>
    <dbReference type="NCBI Taxonomy" id="7936"/>
    <lineage>
        <taxon>Eukaryota</taxon>
        <taxon>Metazoa</taxon>
        <taxon>Chordata</taxon>
        <taxon>Craniata</taxon>
        <taxon>Vertebrata</taxon>
        <taxon>Euteleostomi</taxon>
        <taxon>Actinopterygii</taxon>
        <taxon>Neopterygii</taxon>
        <taxon>Teleostei</taxon>
        <taxon>Anguilliformes</taxon>
        <taxon>Anguillidae</taxon>
        <taxon>Anguilla</taxon>
    </lineage>
</organism>
<proteinExistence type="predicted"/>
<sequence length="76" mass="8755">MTRLYLDQCCDGLNFLSTKGTLYGQYTQYSLDSHQNDRPTSCSPNHQTSAQTLYPPSRCKCMCYRAEPHYPSYTSE</sequence>
<reference evidence="1" key="2">
    <citation type="journal article" date="2015" name="Fish Shellfish Immunol.">
        <title>Early steps in the European eel (Anguilla anguilla)-Vibrio vulnificus interaction in the gills: Role of the RtxA13 toxin.</title>
        <authorList>
            <person name="Callol A."/>
            <person name="Pajuelo D."/>
            <person name="Ebbesson L."/>
            <person name="Teles M."/>
            <person name="MacKenzie S."/>
            <person name="Amaro C."/>
        </authorList>
    </citation>
    <scope>NUCLEOTIDE SEQUENCE</scope>
</reference>
<name>A0A0E9XNT4_ANGAN</name>
<reference evidence="1" key="1">
    <citation type="submission" date="2014-11" db="EMBL/GenBank/DDBJ databases">
        <authorList>
            <person name="Amaro Gonzalez C."/>
        </authorList>
    </citation>
    <scope>NUCLEOTIDE SEQUENCE</scope>
</reference>
<accession>A0A0E9XNT4</accession>